<sequence>SPAQKSEPGAEDANEQDSPQHSGSRMSFLRSAGPASPTGSNNGRQSPSLFRTQLFAKHRRQHSMPSPTQTSNTPQSPRTLQHLAAANRASAAGHSRGMSVSVLRSPPVVSSGLQYEMQPFSDQQQQQQQQISENEPLLGDESSESNSDVDPDIISSGAPGDPRMHTKASEDVPVSDLQALPSSRLIMDGQTPPTAVFRARAEWFLRCMALCHTVQPDRDPLTGRITGYQATSPDEKALVAAAAELGFVMNNRAGPLVQLRVVASERMRDFNQAVINDIKSGSQSPAPTTPVTASTAVPLSAAEISSTPLSAADLGSPPATAVAGGDSAAGTAGVDGSVAAESEQSFDRGVPAPHPTDRLGNYEVLDVLEFSSARKRMSVILRCPDGRIVMMSKGADSAIWPRLCPISQLQSDPKDISFMPRPTPPADKFPAPQPLLLRRKLSQPSAAYLLHSRNASVASSMQSRDGETMPESAGLAYPPKAVARLNDGTMYFGQLGESSSPSMPSPLADEATEGGLSPLIPMSAPANGTFATMRQAPQHRRLMSDSQFSALSEASSFADTQGQIEISPSFQTPTAEEEEWARARALEALHQFSTEGLRTLAYAHKEIPAATYEAWHTRYLAATTALNNRQEQVEAVCEEIEGDLLLSGVSAIEDRLQEGVPETIFKLRRAGIRVWMLTGDKVETAINIAKSCRLIETDVVETTSLDPQTVEKCKDKMMLLIMQSLSDPDALERIITRALEVARTIGASVDQRFERRSRREKLRRGLKKFGNMLMLRRKPQVAEAPDLVADTELKD</sequence>
<dbReference type="InterPro" id="IPR023214">
    <property type="entry name" value="HAD_sf"/>
</dbReference>
<feature type="region of interest" description="Disordered" evidence="1">
    <location>
        <begin position="1"/>
        <end position="100"/>
    </location>
</feature>
<dbReference type="InterPro" id="IPR036412">
    <property type="entry name" value="HAD-like_sf"/>
</dbReference>
<accession>A0A9W8LX51</accession>
<feature type="compositionally biased region" description="Polar residues" evidence="1">
    <location>
        <begin position="63"/>
        <end position="79"/>
    </location>
</feature>
<dbReference type="SUPFAM" id="SSF56784">
    <property type="entry name" value="HAD-like"/>
    <property type="match status" value="1"/>
</dbReference>
<name>A0A9W8LX51_9FUNG</name>
<dbReference type="PANTHER" id="PTHR24092">
    <property type="entry name" value="PROBABLE PHOSPHOLIPID-TRANSPORTING ATPASE"/>
    <property type="match status" value="1"/>
</dbReference>
<dbReference type="Gene3D" id="3.40.1110.10">
    <property type="entry name" value="Calcium-transporting ATPase, cytoplasmic domain N"/>
    <property type="match status" value="2"/>
</dbReference>
<feature type="compositionally biased region" description="Acidic residues" evidence="1">
    <location>
        <begin position="141"/>
        <end position="151"/>
    </location>
</feature>
<dbReference type="GO" id="GO:0140326">
    <property type="term" value="F:ATPase-coupled intramembrane lipid transporter activity"/>
    <property type="evidence" value="ECO:0007669"/>
    <property type="project" value="TreeGrafter"/>
</dbReference>
<feature type="region of interest" description="Disordered" evidence="1">
    <location>
        <begin position="118"/>
        <end position="176"/>
    </location>
</feature>
<feature type="non-terminal residue" evidence="2">
    <location>
        <position position="795"/>
    </location>
</feature>
<dbReference type="Pfam" id="PF00702">
    <property type="entry name" value="Hydrolase"/>
    <property type="match status" value="1"/>
</dbReference>
<dbReference type="Proteomes" id="UP001139887">
    <property type="component" value="Unassembled WGS sequence"/>
</dbReference>
<feature type="compositionally biased region" description="Polar residues" evidence="1">
    <location>
        <begin position="16"/>
        <end position="25"/>
    </location>
</feature>
<keyword evidence="3" id="KW-1185">Reference proteome</keyword>
<feature type="compositionally biased region" description="Polar residues" evidence="1">
    <location>
        <begin position="37"/>
        <end position="51"/>
    </location>
</feature>
<dbReference type="SUPFAM" id="SSF81660">
    <property type="entry name" value="Metal cation-transporting ATPase, ATP-binding domain N"/>
    <property type="match status" value="1"/>
</dbReference>
<comment type="caution">
    <text evidence="2">The sequence shown here is derived from an EMBL/GenBank/DDBJ whole genome shotgun (WGS) entry which is preliminary data.</text>
</comment>
<dbReference type="OrthoDB" id="377733at2759"/>
<dbReference type="AlphaFoldDB" id="A0A9W8LX51"/>
<dbReference type="GO" id="GO:0045332">
    <property type="term" value="P:phospholipid translocation"/>
    <property type="evidence" value="ECO:0007669"/>
    <property type="project" value="TreeGrafter"/>
</dbReference>
<dbReference type="Gene3D" id="3.40.50.1000">
    <property type="entry name" value="HAD superfamily/HAD-like"/>
    <property type="match status" value="1"/>
</dbReference>
<dbReference type="GO" id="GO:0000166">
    <property type="term" value="F:nucleotide binding"/>
    <property type="evidence" value="ECO:0007669"/>
    <property type="project" value="InterPro"/>
</dbReference>
<reference evidence="2" key="1">
    <citation type="submission" date="2022-07" db="EMBL/GenBank/DDBJ databases">
        <title>Phylogenomic reconstructions and comparative analyses of Kickxellomycotina fungi.</title>
        <authorList>
            <person name="Reynolds N.K."/>
            <person name="Stajich J.E."/>
            <person name="Barry K."/>
            <person name="Grigoriev I.V."/>
            <person name="Crous P."/>
            <person name="Smith M.E."/>
        </authorList>
    </citation>
    <scope>NUCLEOTIDE SEQUENCE</scope>
    <source>
        <strain evidence="2">NRRL 1566</strain>
    </source>
</reference>
<feature type="non-terminal residue" evidence="2">
    <location>
        <position position="1"/>
    </location>
</feature>
<evidence type="ECO:0000313" key="2">
    <source>
        <dbReference type="EMBL" id="KAJ2845024.1"/>
    </source>
</evidence>
<evidence type="ECO:0000256" key="1">
    <source>
        <dbReference type="SAM" id="MobiDB-lite"/>
    </source>
</evidence>
<proteinExistence type="predicted"/>
<dbReference type="EMBL" id="JANBUW010000915">
    <property type="protein sequence ID" value="KAJ2845024.1"/>
    <property type="molecule type" value="Genomic_DNA"/>
</dbReference>
<evidence type="ECO:0000313" key="3">
    <source>
        <dbReference type="Proteomes" id="UP001139887"/>
    </source>
</evidence>
<gene>
    <name evidence="2" type="primary">DNF3</name>
    <name evidence="2" type="ORF">IWW36_004954</name>
</gene>
<feature type="region of interest" description="Disordered" evidence="1">
    <location>
        <begin position="310"/>
        <end position="333"/>
    </location>
</feature>
<dbReference type="InterPro" id="IPR023299">
    <property type="entry name" value="ATPase_P-typ_cyto_dom_N"/>
</dbReference>
<organism evidence="2 3">
    <name type="scientific">Coemansia brasiliensis</name>
    <dbReference type="NCBI Taxonomy" id="2650707"/>
    <lineage>
        <taxon>Eukaryota</taxon>
        <taxon>Fungi</taxon>
        <taxon>Fungi incertae sedis</taxon>
        <taxon>Zoopagomycota</taxon>
        <taxon>Kickxellomycotina</taxon>
        <taxon>Kickxellomycetes</taxon>
        <taxon>Kickxellales</taxon>
        <taxon>Kickxellaceae</taxon>
        <taxon>Coemansia</taxon>
    </lineage>
</organism>
<protein>
    <submittedName>
        <fullName evidence="2">Drs2 neo1 protein</fullName>
    </submittedName>
</protein>
<dbReference type="GO" id="GO:0005886">
    <property type="term" value="C:plasma membrane"/>
    <property type="evidence" value="ECO:0007669"/>
    <property type="project" value="TreeGrafter"/>
</dbReference>